<dbReference type="OrthoDB" id="9803106at2"/>
<evidence type="ECO:0000313" key="2">
    <source>
        <dbReference type="EMBL" id="OPX56875.1"/>
    </source>
</evidence>
<organism evidence="2 3">
    <name type="scientific">Oceanospirillum multiglobuliferum</name>
    <dbReference type="NCBI Taxonomy" id="64969"/>
    <lineage>
        <taxon>Bacteria</taxon>
        <taxon>Pseudomonadati</taxon>
        <taxon>Pseudomonadota</taxon>
        <taxon>Gammaproteobacteria</taxon>
        <taxon>Oceanospirillales</taxon>
        <taxon>Oceanospirillaceae</taxon>
        <taxon>Oceanospirillum</taxon>
    </lineage>
</organism>
<evidence type="ECO:0000313" key="3">
    <source>
        <dbReference type="Proteomes" id="UP000191418"/>
    </source>
</evidence>
<dbReference type="InterPro" id="IPR043519">
    <property type="entry name" value="NT_sf"/>
</dbReference>
<feature type="domain" description="Polymerase beta nucleotidyltransferase" evidence="1">
    <location>
        <begin position="17"/>
        <end position="106"/>
    </location>
</feature>
<dbReference type="Gene3D" id="3.30.460.10">
    <property type="entry name" value="Beta Polymerase, domain 2"/>
    <property type="match status" value="1"/>
</dbReference>
<dbReference type="InterPro" id="IPR041633">
    <property type="entry name" value="Polbeta"/>
</dbReference>
<dbReference type="EMBL" id="MTSM01000001">
    <property type="protein sequence ID" value="OPX56875.1"/>
    <property type="molecule type" value="Genomic_DNA"/>
</dbReference>
<comment type="caution">
    <text evidence="2">The sequence shown here is derived from an EMBL/GenBank/DDBJ whole genome shotgun (WGS) entry which is preliminary data.</text>
</comment>
<evidence type="ECO:0000259" key="1">
    <source>
        <dbReference type="Pfam" id="PF18765"/>
    </source>
</evidence>
<dbReference type="STRING" id="64969.SAMN02745127_00935"/>
<reference evidence="2 3" key="1">
    <citation type="submission" date="2017-01" db="EMBL/GenBank/DDBJ databases">
        <title>Genome Sequencing of a Marine Spirillum, Oceanospirillum multiglobuliferum ATCC 33336, from Japan.</title>
        <authorList>
            <person name="Carney J.G."/>
            <person name="Trachtenberg A.M."/>
            <person name="Rheaume B.A."/>
            <person name="Linnane J.D."/>
            <person name="Pitts N.L."/>
            <person name="Mykles D.L."/>
            <person name="Maclea K.S."/>
        </authorList>
    </citation>
    <scope>NUCLEOTIDE SEQUENCE [LARGE SCALE GENOMIC DNA]</scope>
    <source>
        <strain evidence="2 3">ATCC 33336</strain>
    </source>
</reference>
<dbReference type="Pfam" id="PF18765">
    <property type="entry name" value="Polbeta"/>
    <property type="match status" value="1"/>
</dbReference>
<keyword evidence="3" id="KW-1185">Reference proteome</keyword>
<dbReference type="SUPFAM" id="SSF81301">
    <property type="entry name" value="Nucleotidyltransferase"/>
    <property type="match status" value="1"/>
</dbReference>
<dbReference type="CDD" id="cd05403">
    <property type="entry name" value="NT_KNTase_like"/>
    <property type="match status" value="1"/>
</dbReference>
<protein>
    <submittedName>
        <fullName evidence="2">DNA polymerase III subunit beta</fullName>
    </submittedName>
</protein>
<dbReference type="RefSeq" id="WP_078744534.1">
    <property type="nucleotide sequence ID" value="NZ_FUXG01000004.1"/>
</dbReference>
<dbReference type="AlphaFoldDB" id="A0A1T4MWD4"/>
<proteinExistence type="predicted"/>
<name>A0A1T4MWD4_9GAMM</name>
<accession>A0A1T4MWD4</accession>
<sequence>MNIQLHTGLTTEDIQWIVQSAKQQPEIEQLVLFGSRAKGCHRKGSDVDLAIKGEEVAYDSVTRLAEQLNEVIPLPYMFDVLDYGSLAEPALKAHIDRVGIVLYSRESPR</sequence>
<dbReference type="Proteomes" id="UP000191418">
    <property type="component" value="Unassembled WGS sequence"/>
</dbReference>
<gene>
    <name evidence="2" type="ORF">BTE48_00105</name>
</gene>